<dbReference type="Pfam" id="PF11905">
    <property type="entry name" value="DUF3425"/>
    <property type="match status" value="1"/>
</dbReference>
<reference key="1">
    <citation type="journal article" date="2014" name="PLoS Genet.">
        <title>Signature Gene Expression Reveals Novel Clues to the Molecular Mechanisms of Dimorphic Transition in Penicillium marneffei.</title>
        <authorList>
            <person name="Yang E."/>
            <person name="Wang G."/>
            <person name="Cai J."/>
            <person name="Woo P.C."/>
            <person name="Lau S.K."/>
            <person name="Yuen K.-Y."/>
            <person name="Chow W.-N."/>
            <person name="Lin X."/>
        </authorList>
    </citation>
    <scope>NUCLEOTIDE SEQUENCE [LARGE SCALE GENOMIC DNA]</scope>
    <source>
        <strain>PM1</strain>
    </source>
</reference>
<sequence length="221" mass="24819">MVRPKNKEEADNWYIVEDRKQRKRIQDRLAQRARRKRLAELKIGRSGKDPVVAENASLLALSTSAGGHPALREEMSLGCNSPVGSLIPIPPAKGKPLEIELSMNVWTALYLNGSIMGLSCSTAYPAKSRPVDPSIPSTLQPTVLQLMTIHPTWIDRFPFPEMRDNLINAISLVEEEDFLRDLFCMSSFKIKPGGATWDPDAWIIGEAFRAKWGFLFTEQLL</sequence>
<name>A0A093VE95_TALMA</name>
<proteinExistence type="predicted"/>
<dbReference type="InterPro" id="IPR021833">
    <property type="entry name" value="DUF3425"/>
</dbReference>
<organism evidence="1">
    <name type="scientific">Talaromyces marneffei PM1</name>
    <dbReference type="NCBI Taxonomy" id="1077442"/>
    <lineage>
        <taxon>Eukaryota</taxon>
        <taxon>Fungi</taxon>
        <taxon>Dikarya</taxon>
        <taxon>Ascomycota</taxon>
        <taxon>Pezizomycotina</taxon>
        <taxon>Eurotiomycetes</taxon>
        <taxon>Eurotiomycetidae</taxon>
        <taxon>Eurotiales</taxon>
        <taxon>Trichocomaceae</taxon>
        <taxon>Talaromyces</taxon>
        <taxon>Talaromyces sect. Talaromyces</taxon>
    </lineage>
</organism>
<dbReference type="HOGENOM" id="CLU_033726_1_0_1"/>
<dbReference type="PANTHER" id="PTHR38116:SF1">
    <property type="entry name" value="BZIP DOMAIN-CONTAINING PROTEIN"/>
    <property type="match status" value="1"/>
</dbReference>
<dbReference type="PANTHER" id="PTHR38116">
    <property type="entry name" value="CHROMOSOME 7, WHOLE GENOME SHOTGUN SEQUENCE"/>
    <property type="match status" value="1"/>
</dbReference>
<evidence type="ECO:0000313" key="1">
    <source>
        <dbReference type="EMBL" id="KFX48329.1"/>
    </source>
</evidence>
<dbReference type="CDD" id="cd14688">
    <property type="entry name" value="bZIP_YAP"/>
    <property type="match status" value="1"/>
</dbReference>
<protein>
    <submittedName>
        <fullName evidence="1">Sulfite reductase [NADPH] flavoprotein alpha-component</fullName>
    </submittedName>
</protein>
<reference evidence="1" key="2">
    <citation type="journal article" date="2014" name="PLoS Genet.">
        <title>Signature gene expression reveals novel clues to the molecular mechanisms of dimorphic transition in Penicillium marneffei.</title>
        <authorList>
            <person name="Yang E."/>
            <person name="Wang G."/>
            <person name="Cai J."/>
            <person name="Woo P.C."/>
            <person name="Lau S.K."/>
            <person name="Yuen K.-Y."/>
            <person name="Chow W.-N."/>
            <person name="Lin X."/>
        </authorList>
    </citation>
    <scope>NUCLEOTIDE SEQUENCE</scope>
    <source>
        <strain evidence="1">PM1</strain>
    </source>
</reference>
<gene>
    <name evidence="1" type="ORF">GQ26_0120570</name>
</gene>
<dbReference type="EMBL" id="JPOX01000012">
    <property type="protein sequence ID" value="KFX48329.1"/>
    <property type="molecule type" value="Genomic_DNA"/>
</dbReference>
<dbReference type="eggNOG" id="ENOG502T39D">
    <property type="taxonomic scope" value="Eukaryota"/>
</dbReference>
<comment type="caution">
    <text evidence="1">The sequence shown here is derived from an EMBL/GenBank/DDBJ whole genome shotgun (WGS) entry which is preliminary data.</text>
</comment>
<accession>A0A093VE95</accession>
<dbReference type="AlphaFoldDB" id="A0A093VE95"/>